<dbReference type="Proteomes" id="UP001378188">
    <property type="component" value="Unassembled WGS sequence"/>
</dbReference>
<protein>
    <submittedName>
        <fullName evidence="3">Cysteine hydrolase</fullName>
    </submittedName>
</protein>
<dbReference type="InterPro" id="IPR000868">
    <property type="entry name" value="Isochorismatase-like_dom"/>
</dbReference>
<dbReference type="CDD" id="cd00431">
    <property type="entry name" value="cysteine_hydrolases"/>
    <property type="match status" value="1"/>
</dbReference>
<dbReference type="Pfam" id="PF00857">
    <property type="entry name" value="Isochorismatase"/>
    <property type="match status" value="1"/>
</dbReference>
<keyword evidence="4" id="KW-1185">Reference proteome</keyword>
<dbReference type="Gene3D" id="3.40.50.850">
    <property type="entry name" value="Isochorismatase-like"/>
    <property type="match status" value="1"/>
</dbReference>
<proteinExistence type="predicted"/>
<dbReference type="GO" id="GO:0016787">
    <property type="term" value="F:hydrolase activity"/>
    <property type="evidence" value="ECO:0007669"/>
    <property type="project" value="UniProtKB-KW"/>
</dbReference>
<dbReference type="InterPro" id="IPR050272">
    <property type="entry name" value="Isochorismatase-like_hydrls"/>
</dbReference>
<dbReference type="InterPro" id="IPR036380">
    <property type="entry name" value="Isochorismatase-like_sf"/>
</dbReference>
<feature type="domain" description="Isochorismatase-like" evidence="2">
    <location>
        <begin position="3"/>
        <end position="186"/>
    </location>
</feature>
<gene>
    <name evidence="3" type="ORF">V3328_05550</name>
</gene>
<dbReference type="EMBL" id="JAZHOF010000002">
    <property type="protein sequence ID" value="MEJ8570925.1"/>
    <property type="molecule type" value="Genomic_DNA"/>
</dbReference>
<dbReference type="AlphaFoldDB" id="A0AAW9RGA9"/>
<name>A0AAW9RGA9_9HYPH</name>
<evidence type="ECO:0000313" key="4">
    <source>
        <dbReference type="Proteomes" id="UP001378188"/>
    </source>
</evidence>
<dbReference type="PANTHER" id="PTHR43540">
    <property type="entry name" value="PEROXYUREIDOACRYLATE/UREIDOACRYLATE AMIDOHYDROLASE-RELATED"/>
    <property type="match status" value="1"/>
</dbReference>
<evidence type="ECO:0000313" key="3">
    <source>
        <dbReference type="EMBL" id="MEJ8570925.1"/>
    </source>
</evidence>
<reference evidence="3 4" key="1">
    <citation type="submission" date="2024-02" db="EMBL/GenBank/DDBJ databases">
        <title>Genome analysis and characterization of Microbaculum marinisediminis sp. nov., isolated from marine sediment.</title>
        <authorList>
            <person name="Du Z.-J."/>
            <person name="Ye Y.-Q."/>
            <person name="Zhang Z.-R."/>
            <person name="Yuan S.-M."/>
            <person name="Zhang X.-Y."/>
        </authorList>
    </citation>
    <scope>NUCLEOTIDE SEQUENCE [LARGE SCALE GENOMIC DNA]</scope>
    <source>
        <strain evidence="3 4">SDUM1044001</strain>
    </source>
</reference>
<keyword evidence="1 3" id="KW-0378">Hydrolase</keyword>
<evidence type="ECO:0000256" key="1">
    <source>
        <dbReference type="ARBA" id="ARBA00022801"/>
    </source>
</evidence>
<accession>A0AAW9RGA9</accession>
<dbReference type="PANTHER" id="PTHR43540:SF6">
    <property type="entry name" value="ISOCHORISMATASE-LIKE DOMAIN-CONTAINING PROTEIN"/>
    <property type="match status" value="1"/>
</dbReference>
<dbReference type="SUPFAM" id="SSF52499">
    <property type="entry name" value="Isochorismatase-like hydrolases"/>
    <property type="match status" value="1"/>
</dbReference>
<evidence type="ECO:0000259" key="2">
    <source>
        <dbReference type="Pfam" id="PF00857"/>
    </source>
</evidence>
<dbReference type="RefSeq" id="WP_340328621.1">
    <property type="nucleotide sequence ID" value="NZ_JAZHOF010000002.1"/>
</dbReference>
<organism evidence="3 4">
    <name type="scientific">Microbaculum marinum</name>
    <dbReference type="NCBI Taxonomy" id="1764581"/>
    <lineage>
        <taxon>Bacteria</taxon>
        <taxon>Pseudomonadati</taxon>
        <taxon>Pseudomonadota</taxon>
        <taxon>Alphaproteobacteria</taxon>
        <taxon>Hyphomicrobiales</taxon>
        <taxon>Tepidamorphaceae</taxon>
        <taxon>Microbaculum</taxon>
    </lineage>
</organism>
<sequence length="191" mass="20881">MPSALIALHYQNDICHPDGRIPFSLDRDGPEPARFLEASRGLIDSAREKGWSVVHVHIAFAPDYSDLPRNCRLFNAVEQLGAVKRGSWGAAPMRGFEPREDDVVLVHSGNNAFHGTGLDEILRERGIDTIVVTGLATQFSVEHTVRHATDLGYRVTVVRDCCTSGNGAAHTASLEVMSYLASITDSRTIDL</sequence>
<comment type="caution">
    <text evidence="3">The sequence shown here is derived from an EMBL/GenBank/DDBJ whole genome shotgun (WGS) entry which is preliminary data.</text>
</comment>